<dbReference type="AlphaFoldDB" id="A0A1Y1XJR1"/>
<keyword evidence="2" id="KW-1133">Transmembrane helix</keyword>
<feature type="transmembrane region" description="Helical" evidence="2">
    <location>
        <begin position="6"/>
        <end position="22"/>
    </location>
</feature>
<accession>A0A1Y1XJR1</accession>
<evidence type="ECO:0000256" key="2">
    <source>
        <dbReference type="SAM" id="Phobius"/>
    </source>
</evidence>
<sequence>MTNKNNYIYYLLIFIITYKSYANRYGFKYTDYTINDIENFKVIINKTECPEESSYHHSIQFTSRTGEKYQSCDYQYYCHKNEKCIKVNTPYEITDPTDSGFYNDYSNFGMAWLNLEDNNKNDTLIIDSCNEISLSSEKNCKTDICLSHSDCFSKNCINHICITNPDYPSYTCRTVFENSEYKVKCLKSYEEKCEKDIECANESPCGIDNLCTLRNFKGFKNDINNTNMNNDNDNNNDNNNSNSYINNINNLNNTNTNTNNNNSSSSNAEVHNKLNSLYKVIILLITLFIL</sequence>
<evidence type="ECO:0000313" key="4">
    <source>
        <dbReference type="Proteomes" id="UP000193944"/>
    </source>
</evidence>
<organism evidence="3 4">
    <name type="scientific">Anaeromyces robustus</name>
    <dbReference type="NCBI Taxonomy" id="1754192"/>
    <lineage>
        <taxon>Eukaryota</taxon>
        <taxon>Fungi</taxon>
        <taxon>Fungi incertae sedis</taxon>
        <taxon>Chytridiomycota</taxon>
        <taxon>Chytridiomycota incertae sedis</taxon>
        <taxon>Neocallimastigomycetes</taxon>
        <taxon>Neocallimastigales</taxon>
        <taxon>Neocallimastigaceae</taxon>
        <taxon>Anaeromyces</taxon>
    </lineage>
</organism>
<name>A0A1Y1XJR1_9FUNG</name>
<feature type="region of interest" description="Disordered" evidence="1">
    <location>
        <begin position="227"/>
        <end position="268"/>
    </location>
</feature>
<comment type="caution">
    <text evidence="3">The sequence shown here is derived from an EMBL/GenBank/DDBJ whole genome shotgun (WGS) entry which is preliminary data.</text>
</comment>
<proteinExistence type="predicted"/>
<evidence type="ECO:0000256" key="1">
    <source>
        <dbReference type="SAM" id="MobiDB-lite"/>
    </source>
</evidence>
<reference evidence="3 4" key="1">
    <citation type="submission" date="2016-08" db="EMBL/GenBank/DDBJ databases">
        <title>A Parts List for Fungal Cellulosomes Revealed by Comparative Genomics.</title>
        <authorList>
            <consortium name="DOE Joint Genome Institute"/>
            <person name="Haitjema C.H."/>
            <person name="Gilmore S.P."/>
            <person name="Henske J.K."/>
            <person name="Solomon K.V."/>
            <person name="De Groot R."/>
            <person name="Kuo A."/>
            <person name="Mondo S.J."/>
            <person name="Salamov A.A."/>
            <person name="Labutti K."/>
            <person name="Zhao Z."/>
            <person name="Chiniquy J."/>
            <person name="Barry K."/>
            <person name="Brewer H.M."/>
            <person name="Purvine S.O."/>
            <person name="Wright A.T."/>
            <person name="Boxma B."/>
            <person name="Van Alen T."/>
            <person name="Hackstein J.H."/>
            <person name="Baker S.E."/>
            <person name="Grigoriev I.V."/>
            <person name="O'Malley M.A."/>
        </authorList>
    </citation>
    <scope>NUCLEOTIDE SEQUENCE [LARGE SCALE GENOMIC DNA]</scope>
    <source>
        <strain evidence="3 4">S4</strain>
    </source>
</reference>
<keyword evidence="2" id="KW-0472">Membrane</keyword>
<feature type="compositionally biased region" description="Low complexity" evidence="1">
    <location>
        <begin position="227"/>
        <end position="267"/>
    </location>
</feature>
<keyword evidence="4" id="KW-1185">Reference proteome</keyword>
<dbReference type="Proteomes" id="UP000193944">
    <property type="component" value="Unassembled WGS sequence"/>
</dbReference>
<protein>
    <submittedName>
        <fullName evidence="3">Uncharacterized protein</fullName>
    </submittedName>
</protein>
<gene>
    <name evidence="3" type="ORF">BCR32DRAFT_290341</name>
</gene>
<evidence type="ECO:0000313" key="3">
    <source>
        <dbReference type="EMBL" id="ORX85997.1"/>
    </source>
</evidence>
<reference evidence="3 4" key="2">
    <citation type="submission" date="2016-08" db="EMBL/GenBank/DDBJ databases">
        <title>Pervasive Adenine N6-methylation of Active Genes in Fungi.</title>
        <authorList>
            <consortium name="DOE Joint Genome Institute"/>
            <person name="Mondo S.J."/>
            <person name="Dannebaum R.O."/>
            <person name="Kuo R.C."/>
            <person name="Labutti K."/>
            <person name="Haridas S."/>
            <person name="Kuo A."/>
            <person name="Salamov A."/>
            <person name="Ahrendt S.R."/>
            <person name="Lipzen A."/>
            <person name="Sullivan W."/>
            <person name="Andreopoulos W.B."/>
            <person name="Clum A."/>
            <person name="Lindquist E."/>
            <person name="Daum C."/>
            <person name="Ramamoorthy G.K."/>
            <person name="Gryganskyi A."/>
            <person name="Culley D."/>
            <person name="Magnuson J.K."/>
            <person name="James T.Y."/>
            <person name="O'Malley M.A."/>
            <person name="Stajich J.E."/>
            <person name="Spatafora J.W."/>
            <person name="Visel A."/>
            <person name="Grigoriev I.V."/>
        </authorList>
    </citation>
    <scope>NUCLEOTIDE SEQUENCE [LARGE SCALE GENOMIC DNA]</scope>
    <source>
        <strain evidence="3 4">S4</strain>
    </source>
</reference>
<dbReference type="EMBL" id="MCFG01000027">
    <property type="protein sequence ID" value="ORX85997.1"/>
    <property type="molecule type" value="Genomic_DNA"/>
</dbReference>
<keyword evidence="2" id="KW-0812">Transmembrane</keyword>